<dbReference type="InterPro" id="IPR051164">
    <property type="entry name" value="NmrA-like_oxidored"/>
</dbReference>
<accession>A9URG2</accession>
<dbReference type="PANTHER" id="PTHR42748:SF18">
    <property type="entry name" value="NMRA-LIKE DOMAIN-CONTAINING PROTEIN"/>
    <property type="match status" value="1"/>
</dbReference>
<reference evidence="4 5" key="1">
    <citation type="journal article" date="2008" name="Nature">
        <title>The genome of the choanoflagellate Monosiga brevicollis and the origin of metazoans.</title>
        <authorList>
            <consortium name="JGI Sequencing"/>
            <person name="King N."/>
            <person name="Westbrook M.J."/>
            <person name="Young S.L."/>
            <person name="Kuo A."/>
            <person name="Abedin M."/>
            <person name="Chapman J."/>
            <person name="Fairclough S."/>
            <person name="Hellsten U."/>
            <person name="Isogai Y."/>
            <person name="Letunic I."/>
            <person name="Marr M."/>
            <person name="Pincus D."/>
            <person name="Putnam N."/>
            <person name="Rokas A."/>
            <person name="Wright K.J."/>
            <person name="Zuzow R."/>
            <person name="Dirks W."/>
            <person name="Good M."/>
            <person name="Goodstein D."/>
            <person name="Lemons D."/>
            <person name="Li W."/>
            <person name="Lyons J.B."/>
            <person name="Morris A."/>
            <person name="Nichols S."/>
            <person name="Richter D.J."/>
            <person name="Salamov A."/>
            <person name="Bork P."/>
            <person name="Lim W.A."/>
            <person name="Manning G."/>
            <person name="Miller W.T."/>
            <person name="McGinnis W."/>
            <person name="Shapiro H."/>
            <person name="Tjian R."/>
            <person name="Grigoriev I.V."/>
            <person name="Rokhsar D."/>
        </authorList>
    </citation>
    <scope>NUCLEOTIDE SEQUENCE [LARGE SCALE GENOMIC DNA]</scope>
    <source>
        <strain evidence="5">MX1 / ATCC 50154</strain>
    </source>
</reference>
<dbReference type="FunCoup" id="A9URG2">
    <property type="interactions" value="585"/>
</dbReference>
<sequence length="297" mass="31691">MAPLVTIVTGNSNSGAQAVHSLMGKYRGQCRVRACFRSAAKAEPFVSAYGQATDLFESVVGIDAADPKSLVPAFEGARFAVIVTPHDHARGMAQDAELSNNMIDAAVAAGVEHIIYVGSWTVIDKSMGAIPARFLATEEHLRELGEAGRVRWTSLRSGFFNQNLILMLKPQIQASGQVFFPNIKGAPVDPGDMGRVAAAIATSADAQVHHGQYYQISGPVVMTTAEMTTKLAAAMGTTASFTPVPASSMEQIPPPVRDLLVWMETHDIPFSDVTARLTGGEHTTLDAWLEANADLLQ</sequence>
<proteinExistence type="inferred from homology"/>
<dbReference type="EMBL" id="CH991544">
    <property type="protein sequence ID" value="EDQ91916.1"/>
    <property type="molecule type" value="Genomic_DNA"/>
</dbReference>
<keyword evidence="2" id="KW-0521">NADP</keyword>
<dbReference type="InterPro" id="IPR036291">
    <property type="entry name" value="NAD(P)-bd_dom_sf"/>
</dbReference>
<feature type="domain" description="NmrA-like" evidence="3">
    <location>
        <begin position="27"/>
        <end position="263"/>
    </location>
</feature>
<dbReference type="Gene3D" id="3.40.50.720">
    <property type="entry name" value="NAD(P)-binding Rossmann-like Domain"/>
    <property type="match status" value="1"/>
</dbReference>
<dbReference type="Proteomes" id="UP000001357">
    <property type="component" value="Unassembled WGS sequence"/>
</dbReference>
<evidence type="ECO:0000256" key="1">
    <source>
        <dbReference type="ARBA" id="ARBA00006328"/>
    </source>
</evidence>
<organism evidence="4 5">
    <name type="scientific">Monosiga brevicollis</name>
    <name type="common">Choanoflagellate</name>
    <dbReference type="NCBI Taxonomy" id="81824"/>
    <lineage>
        <taxon>Eukaryota</taxon>
        <taxon>Choanoflagellata</taxon>
        <taxon>Craspedida</taxon>
        <taxon>Salpingoecidae</taxon>
        <taxon>Monosiga</taxon>
    </lineage>
</organism>
<evidence type="ECO:0000313" key="5">
    <source>
        <dbReference type="Proteomes" id="UP000001357"/>
    </source>
</evidence>
<dbReference type="GeneID" id="5888444"/>
<dbReference type="Gene3D" id="3.90.25.10">
    <property type="entry name" value="UDP-galactose 4-epimerase, domain 1"/>
    <property type="match status" value="1"/>
</dbReference>
<evidence type="ECO:0000259" key="3">
    <source>
        <dbReference type="Pfam" id="PF05368"/>
    </source>
</evidence>
<dbReference type="OMA" id="QWASENA"/>
<dbReference type="SUPFAM" id="SSF51735">
    <property type="entry name" value="NAD(P)-binding Rossmann-fold domains"/>
    <property type="match status" value="1"/>
</dbReference>
<dbReference type="InParanoid" id="A9URG2"/>
<evidence type="ECO:0000313" key="4">
    <source>
        <dbReference type="EMBL" id="EDQ91916.1"/>
    </source>
</evidence>
<comment type="similarity">
    <text evidence="1">Belongs to the NmrA-type oxidoreductase family.</text>
</comment>
<dbReference type="KEGG" id="mbr:MONBRDRAFT_23192"/>
<dbReference type="RefSeq" id="XP_001743202.1">
    <property type="nucleotide sequence ID" value="XM_001743150.1"/>
</dbReference>
<dbReference type="Pfam" id="PF05368">
    <property type="entry name" value="NmrA"/>
    <property type="match status" value="1"/>
</dbReference>
<keyword evidence="5" id="KW-1185">Reference proteome</keyword>
<dbReference type="InterPro" id="IPR008030">
    <property type="entry name" value="NmrA-like"/>
</dbReference>
<name>A9URG2_MONBE</name>
<dbReference type="AlphaFoldDB" id="A9URG2"/>
<gene>
    <name evidence="4" type="ORF">MONBRDRAFT_23192</name>
</gene>
<protein>
    <recommendedName>
        <fullName evidence="3">NmrA-like domain-containing protein</fullName>
    </recommendedName>
</protein>
<evidence type="ECO:0000256" key="2">
    <source>
        <dbReference type="ARBA" id="ARBA00022857"/>
    </source>
</evidence>
<dbReference type="PANTHER" id="PTHR42748">
    <property type="entry name" value="NITROGEN METABOLITE REPRESSION PROTEIN NMRA FAMILY MEMBER"/>
    <property type="match status" value="1"/>
</dbReference>